<feature type="region of interest" description="Disordered" evidence="1">
    <location>
        <begin position="166"/>
        <end position="199"/>
    </location>
</feature>
<dbReference type="AlphaFoldDB" id="A0A2P4S877"/>
<feature type="compositionally biased region" description="Low complexity" evidence="1">
    <location>
        <begin position="282"/>
        <end position="299"/>
    </location>
</feature>
<organism evidence="3 4">
    <name type="scientific">Bambusicola thoracicus</name>
    <name type="common">Chinese bamboo-partridge</name>
    <name type="synonym">Perdix thoracica</name>
    <dbReference type="NCBI Taxonomy" id="9083"/>
    <lineage>
        <taxon>Eukaryota</taxon>
        <taxon>Metazoa</taxon>
        <taxon>Chordata</taxon>
        <taxon>Craniata</taxon>
        <taxon>Vertebrata</taxon>
        <taxon>Euteleostomi</taxon>
        <taxon>Archelosauria</taxon>
        <taxon>Archosauria</taxon>
        <taxon>Dinosauria</taxon>
        <taxon>Saurischia</taxon>
        <taxon>Theropoda</taxon>
        <taxon>Coelurosauria</taxon>
        <taxon>Aves</taxon>
        <taxon>Neognathae</taxon>
        <taxon>Galloanserae</taxon>
        <taxon>Galliformes</taxon>
        <taxon>Phasianidae</taxon>
        <taxon>Perdicinae</taxon>
        <taxon>Bambusicola</taxon>
    </lineage>
</organism>
<proteinExistence type="predicted"/>
<accession>A0A2P4S877</accession>
<dbReference type="EMBL" id="PPHD01085412">
    <property type="protein sequence ID" value="POI20300.1"/>
    <property type="molecule type" value="Genomic_DNA"/>
</dbReference>
<dbReference type="PANTHER" id="PTHR14362">
    <property type="entry name" value="COILED-COIL DOMAIN-CONTAINING PROTEIN 81"/>
    <property type="match status" value="1"/>
</dbReference>
<reference evidence="3 4" key="1">
    <citation type="submission" date="2018-01" db="EMBL/GenBank/DDBJ databases">
        <title>Comparison of the Chinese Bamboo Partridge and Red Junglefowl genome sequences highlights the importance of demography in genome evolution.</title>
        <authorList>
            <person name="Tiley G.P."/>
            <person name="Kimball R.T."/>
            <person name="Braun E.L."/>
            <person name="Burleigh J.G."/>
        </authorList>
    </citation>
    <scope>NUCLEOTIDE SEQUENCE [LARGE SCALE GENOMIC DNA]</scope>
    <source>
        <strain evidence="3">RTK389</strain>
        <tissue evidence="3">Blood</tissue>
    </source>
</reference>
<dbReference type="Proteomes" id="UP000237246">
    <property type="component" value="Unassembled WGS sequence"/>
</dbReference>
<feature type="compositionally biased region" description="Low complexity" evidence="1">
    <location>
        <begin position="239"/>
        <end position="248"/>
    </location>
</feature>
<dbReference type="Pfam" id="PF18289">
    <property type="entry name" value="HU-CCDC81_euk_2"/>
    <property type="match status" value="1"/>
</dbReference>
<evidence type="ECO:0000313" key="4">
    <source>
        <dbReference type="Proteomes" id="UP000237246"/>
    </source>
</evidence>
<name>A0A2P4S877_BAMTH</name>
<dbReference type="PANTHER" id="PTHR14362:SF2">
    <property type="entry name" value="COILED-COIL DOMAIN-CONTAINING PROTEIN 81"/>
    <property type="match status" value="1"/>
</dbReference>
<feature type="region of interest" description="Disordered" evidence="1">
    <location>
        <begin position="227"/>
        <end position="255"/>
    </location>
</feature>
<comment type="caution">
    <text evidence="3">The sequence shown here is derived from an EMBL/GenBank/DDBJ whole genome shotgun (WGS) entry which is preliminary data.</text>
</comment>
<dbReference type="OrthoDB" id="9122042at2759"/>
<dbReference type="GO" id="GO:0005815">
    <property type="term" value="C:microtubule organizing center"/>
    <property type="evidence" value="ECO:0007669"/>
    <property type="project" value="TreeGrafter"/>
</dbReference>
<sequence length="335" mass="36667">MFMLSGCIKNGENVAVVLKDIGVLHIDGLTFQMKYYHDFLEKLSGKEKLRKALLKAPWLLDVVQSRAAPLASLALSGCLVVFPQFQMEFVPKPPPGIPRRSSGGIPAEEKAKKEGALPPLVQGKKVSFADTPTFIKHLSSDSLDGGKLRRIKSLLQKDSTTFSQLPAIPGVPEAHEQPLSCQLQGQAGTDGQEDLGRAPRTKHVRFREEGTEAEKAHRVAAVLKLPKVNETQEAKHSSRAQSSLSQASHGTPSRLPLLVCDSVRLLRRRRAEKKRQKEAEETAASTSQAEASQPEESSANRAGVLPPIQEETRAPQHQPPHTKAPACRKGTRHPR</sequence>
<evidence type="ECO:0000313" key="3">
    <source>
        <dbReference type="EMBL" id="POI20300.1"/>
    </source>
</evidence>
<protein>
    <recommendedName>
        <fullName evidence="2">CCDC81 HU domain-containing protein</fullName>
    </recommendedName>
</protein>
<feature type="domain" description="CCDC81 HU" evidence="2">
    <location>
        <begin position="4"/>
        <end position="46"/>
    </location>
</feature>
<dbReference type="InterPro" id="IPR026295">
    <property type="entry name" value="CCD81"/>
</dbReference>
<gene>
    <name evidence="3" type="ORF">CIB84_015953</name>
</gene>
<evidence type="ECO:0000259" key="2">
    <source>
        <dbReference type="Pfam" id="PF18289"/>
    </source>
</evidence>
<feature type="compositionally biased region" description="Polar residues" evidence="1">
    <location>
        <begin position="179"/>
        <end position="189"/>
    </location>
</feature>
<evidence type="ECO:0000256" key="1">
    <source>
        <dbReference type="SAM" id="MobiDB-lite"/>
    </source>
</evidence>
<keyword evidence="4" id="KW-1185">Reference proteome</keyword>
<feature type="region of interest" description="Disordered" evidence="1">
    <location>
        <begin position="271"/>
        <end position="335"/>
    </location>
</feature>
<dbReference type="InterPro" id="IPR040673">
    <property type="entry name" value="CCDC81_HU_dom_2"/>
</dbReference>